<sequence>MLIFALSMAMVVTLLTATAITIHNEAEKARVRASVRKNRVMY</sequence>
<dbReference type="AlphaFoldDB" id="A0A0P0YXS6"/>
<dbReference type="RefSeq" id="WP_269757790.1">
    <property type="nucleotide sequence ID" value="NZ_BBWQ01000018.1"/>
</dbReference>
<evidence type="ECO:0000313" key="1">
    <source>
        <dbReference type="EMBL" id="BAT26304.1"/>
    </source>
</evidence>
<reference evidence="1" key="1">
    <citation type="journal article" date="2015" name="Proc. Natl. Acad. Sci. U.S.A.">
        <title>Bacterial clade with the ribosomal RNA operon on a small plasmid rather than the chromosome.</title>
        <authorList>
            <person name="Anda M."/>
            <person name="Ohtsubo Y."/>
            <person name="Okubo T."/>
            <person name="Sugawara M."/>
            <person name="Nagata Y."/>
            <person name="Tsuda M."/>
            <person name="Minamisawa K."/>
            <person name="Mitsui H."/>
        </authorList>
    </citation>
    <scope>NUCLEOTIDE SEQUENCE</scope>
    <source>
        <strain evidence="1">DSM 21988</strain>
    </source>
</reference>
<dbReference type="EMBL" id="LC066371">
    <property type="protein sequence ID" value="BAT26304.1"/>
    <property type="molecule type" value="Genomic_DNA"/>
</dbReference>
<protein>
    <submittedName>
        <fullName evidence="1">Uncharacterized protein</fullName>
    </submittedName>
</protein>
<name>A0A0P0YXS6_9HYPH</name>
<accession>A0A0P0YXS6</accession>
<organism evidence="1">
    <name type="scientific">Aureimonas altamirensis</name>
    <dbReference type="NCBI Taxonomy" id="370622"/>
    <lineage>
        <taxon>Bacteria</taxon>
        <taxon>Pseudomonadati</taxon>
        <taxon>Pseudomonadota</taxon>
        <taxon>Alphaproteobacteria</taxon>
        <taxon>Hyphomicrobiales</taxon>
        <taxon>Aurantimonadaceae</taxon>
        <taxon>Aureimonas</taxon>
    </lineage>
</organism>
<proteinExistence type="predicted"/>